<evidence type="ECO:0000256" key="5">
    <source>
        <dbReference type="ARBA" id="ARBA00022980"/>
    </source>
</evidence>
<dbReference type="FunFam" id="3.40.850.10:FF:000068">
    <property type="entry name" value="p-loop containing nucleoside triphosphate hydrolase superfamily protein"/>
    <property type="match status" value="1"/>
</dbReference>
<keyword evidence="6 12" id="KW-0175">Coiled coil</keyword>
<keyword evidence="8" id="KW-0687">Ribonucleoprotein</keyword>
<keyword evidence="16" id="KW-1185">Reference proteome</keyword>
<dbReference type="InterPro" id="IPR001752">
    <property type="entry name" value="Kinesin_motor_dom"/>
</dbReference>
<dbReference type="EMBL" id="JAGKQH010000017">
    <property type="protein sequence ID" value="KAG6574906.1"/>
    <property type="molecule type" value="Genomic_DNA"/>
</dbReference>
<evidence type="ECO:0000256" key="13">
    <source>
        <dbReference type="SAM" id="MobiDB-lite"/>
    </source>
</evidence>
<dbReference type="Pfam" id="PF01929">
    <property type="entry name" value="Ribosomal_L14e"/>
    <property type="match status" value="1"/>
</dbReference>
<evidence type="ECO:0000256" key="2">
    <source>
        <dbReference type="ARBA" id="ARBA00022701"/>
    </source>
</evidence>
<reference evidence="15 16" key="1">
    <citation type="journal article" date="2021" name="Hortic Res">
        <title>The domestication of Cucurbita argyrosperma as revealed by the genome of its wild relative.</title>
        <authorList>
            <person name="Barrera-Redondo J."/>
            <person name="Sanchez-de la Vega G."/>
            <person name="Aguirre-Liguori J.A."/>
            <person name="Castellanos-Morales G."/>
            <person name="Gutierrez-Guerrero Y.T."/>
            <person name="Aguirre-Dugua X."/>
            <person name="Aguirre-Planter E."/>
            <person name="Tenaillon M.I."/>
            <person name="Lira-Saade R."/>
            <person name="Eguiarte L.E."/>
        </authorList>
    </citation>
    <scope>NUCLEOTIDE SEQUENCE [LARGE SCALE GENOMIC DNA]</scope>
    <source>
        <strain evidence="15">JBR-2021</strain>
    </source>
</reference>
<dbReference type="PANTHER" id="PTHR24115">
    <property type="entry name" value="KINESIN-RELATED"/>
    <property type="match status" value="1"/>
</dbReference>
<keyword evidence="7 11" id="KW-0505">Motor protein</keyword>
<evidence type="ECO:0000256" key="8">
    <source>
        <dbReference type="ARBA" id="ARBA00023274"/>
    </source>
</evidence>
<evidence type="ECO:0000256" key="4">
    <source>
        <dbReference type="ARBA" id="ARBA00022840"/>
    </source>
</evidence>
<gene>
    <name evidence="15" type="primary">KIN10A</name>
    <name evidence="15" type="ORF">SDJN03_25545</name>
</gene>
<keyword evidence="5" id="KW-0689">Ribosomal protein</keyword>
<proteinExistence type="inferred from homology"/>
<dbReference type="PANTHER" id="PTHR24115:SF1019">
    <property type="entry name" value="KINESIN-LIKE PROTEIN KLP2"/>
    <property type="match status" value="1"/>
</dbReference>
<feature type="binding site" evidence="11">
    <location>
        <begin position="131"/>
        <end position="138"/>
    </location>
    <ligand>
        <name>ATP</name>
        <dbReference type="ChEBI" id="CHEBI:30616"/>
    </ligand>
</feature>
<dbReference type="Proteomes" id="UP000685013">
    <property type="component" value="Chromosome 17"/>
</dbReference>
<dbReference type="GO" id="GO:0003735">
    <property type="term" value="F:structural constituent of ribosome"/>
    <property type="evidence" value="ECO:0007669"/>
    <property type="project" value="InterPro"/>
</dbReference>
<dbReference type="GO" id="GO:0003777">
    <property type="term" value="F:microtubule motor activity"/>
    <property type="evidence" value="ECO:0007669"/>
    <property type="project" value="InterPro"/>
</dbReference>
<dbReference type="SMART" id="SM00129">
    <property type="entry name" value="KISc"/>
    <property type="match status" value="1"/>
</dbReference>
<evidence type="ECO:0000256" key="7">
    <source>
        <dbReference type="ARBA" id="ARBA00023175"/>
    </source>
</evidence>
<evidence type="ECO:0000313" key="15">
    <source>
        <dbReference type="EMBL" id="KAG6574906.1"/>
    </source>
</evidence>
<evidence type="ECO:0000256" key="9">
    <source>
        <dbReference type="ARBA" id="ARBA00061615"/>
    </source>
</evidence>
<feature type="compositionally biased region" description="Polar residues" evidence="13">
    <location>
        <begin position="1"/>
        <end position="19"/>
    </location>
</feature>
<dbReference type="GO" id="GO:0006412">
    <property type="term" value="P:translation"/>
    <property type="evidence" value="ECO:0007669"/>
    <property type="project" value="InterPro"/>
</dbReference>
<feature type="compositionally biased region" description="Basic and acidic residues" evidence="13">
    <location>
        <begin position="722"/>
        <end position="732"/>
    </location>
</feature>
<dbReference type="InterPro" id="IPR002784">
    <property type="entry name" value="Ribosomal_eL14_dom"/>
</dbReference>
<feature type="coiled-coil region" evidence="12">
    <location>
        <begin position="424"/>
        <end position="536"/>
    </location>
</feature>
<evidence type="ECO:0000313" key="16">
    <source>
        <dbReference type="Proteomes" id="UP000685013"/>
    </source>
</evidence>
<dbReference type="GO" id="GO:0008017">
    <property type="term" value="F:microtubule binding"/>
    <property type="evidence" value="ECO:0007669"/>
    <property type="project" value="InterPro"/>
</dbReference>
<dbReference type="InterPro" id="IPR027640">
    <property type="entry name" value="Kinesin-like_fam"/>
</dbReference>
<evidence type="ECO:0000256" key="11">
    <source>
        <dbReference type="PROSITE-ProRule" id="PRU00283"/>
    </source>
</evidence>
<name>A0AAV6M3N5_9ROSI</name>
<keyword evidence="3 11" id="KW-0547">Nucleotide-binding</keyword>
<accession>A0AAV6M3N5</accession>
<evidence type="ECO:0000256" key="6">
    <source>
        <dbReference type="ARBA" id="ARBA00023054"/>
    </source>
</evidence>
<feature type="non-terminal residue" evidence="15">
    <location>
        <position position="1"/>
    </location>
</feature>
<dbReference type="GO" id="GO:0005840">
    <property type="term" value="C:ribosome"/>
    <property type="evidence" value="ECO:0007669"/>
    <property type="project" value="UniProtKB-KW"/>
</dbReference>
<dbReference type="CDD" id="cd23702">
    <property type="entry name" value="eL14"/>
    <property type="match status" value="1"/>
</dbReference>
<dbReference type="PROSITE" id="PS50067">
    <property type="entry name" value="KINESIN_MOTOR_2"/>
    <property type="match status" value="1"/>
</dbReference>
<evidence type="ECO:0000256" key="3">
    <source>
        <dbReference type="ARBA" id="ARBA00022741"/>
    </source>
</evidence>
<evidence type="ECO:0000256" key="10">
    <source>
        <dbReference type="ARBA" id="ARBA00073419"/>
    </source>
</evidence>
<evidence type="ECO:0000256" key="12">
    <source>
        <dbReference type="SAM" id="Coils"/>
    </source>
</evidence>
<dbReference type="GO" id="GO:0007018">
    <property type="term" value="P:microtubule-based movement"/>
    <property type="evidence" value="ECO:0007669"/>
    <property type="project" value="InterPro"/>
</dbReference>
<comment type="similarity">
    <text evidence="9">Belongs to the TRAFAC class myosin-kinesin ATPase superfamily. Kinesin family. KIN-10 subfamily.</text>
</comment>
<dbReference type="GO" id="GO:0005874">
    <property type="term" value="C:microtubule"/>
    <property type="evidence" value="ECO:0007669"/>
    <property type="project" value="UniProtKB-KW"/>
</dbReference>
<sequence>MAPTPSSKSNQGHMSQLRTPQAKRLNFNPPRPHLSPFPNSAIKDSQSEHPVEVIGRIRDYPDRKEKPTSILQINPDGQNVRVRADFGYRDFSLDGISLSEEEDLDTFYKKFVEARIHGVKLGEKCTIMMYGPTGAGKSHTMFGCAKQPGIVYRSLKDILGDGEGEADTAAGAGGGERLNVGMFVQVTVLEIYNEEIYDLLSSNSGGGLGLGWPKGSASKVKLEVMGKKAKNATYLSGNEAGKISKEIQKVEKRRIVKSTLCNERSSRSHCMVILDVPTVGGRLMLVDMAGSENIEQAGQVGFEAKMQTAKINQGNIALKRVVESIANGDSHVPFRDSKLTMLLQDSFEDDKSKILMILCASPDPKELHKTISTLEYGAKAKCIVRGPHTPTKDKGGADDSASAVILGSRIAAMDDFIFKLQKENKLREKERNEAHRELMKKEEEVSELRAKLELAGSRGSGLVSEDEINSKVNERTQLLKLELERKLEECQRMANEFVEVERRRMEETIMQQQQEVEMLRRRLEEIETELLNSRDATSIDVNKSRDMDGCKLAKRLLGVYASADASMVKSMDLDMDDQEPTREVKLIGGVDYQPTTTNNGIQSLLDKVNEIVDHDVFSSRFGDRDRVCLSTVFEEEEIEEEEEKEVIEEKRVVCTVEGHNELTPNGMNKDNLPKERSEIGIGLMNDNEHSKDTAFSRKLRIQNIFTLCGNHRELSQQVGSMPEKKRSDDAENQHLSSPLKPASDHYTQILSDLTNQNGALLTENEETMQAVKLQVKGGVNSPGVVPLSPIPLCSKENQLPVTPSVVSQQRDGLSPPRLCVTPFITDSVFSFLPPSAPLLSTVVNLPQAARMPFKRYVEIGRVALVNYGEDYGKLVVIVDVIDQNRALVDAPDMERSQMNFKRLSLTDIKIDIKRVPKKKELIEAMKAGDVQKKWEDSSWGRKLIVKKRRASLNDFDRFKLMLAKIKRAGLVRQELSKLKKAEA</sequence>
<evidence type="ECO:0000259" key="14">
    <source>
        <dbReference type="PROSITE" id="PS50067"/>
    </source>
</evidence>
<protein>
    <recommendedName>
        <fullName evidence="10">Kinesin-like protein KIN-10A</fullName>
    </recommendedName>
</protein>
<dbReference type="GO" id="GO:1990904">
    <property type="term" value="C:ribonucleoprotein complex"/>
    <property type="evidence" value="ECO:0007669"/>
    <property type="project" value="UniProtKB-KW"/>
</dbReference>
<dbReference type="GO" id="GO:0005524">
    <property type="term" value="F:ATP binding"/>
    <property type="evidence" value="ECO:0007669"/>
    <property type="project" value="UniProtKB-UniRule"/>
</dbReference>
<dbReference type="AlphaFoldDB" id="A0AAV6M3N5"/>
<dbReference type="FunFam" id="2.30.30.30:FF:000026">
    <property type="entry name" value="60S ribosomal protein L14-1"/>
    <property type="match status" value="1"/>
</dbReference>
<comment type="similarity">
    <text evidence="1">Belongs to the eukaryotic ribosomal protein eL14 family.</text>
</comment>
<keyword evidence="4 11" id="KW-0067">ATP-binding</keyword>
<keyword evidence="2" id="KW-0493">Microtubule</keyword>
<organism evidence="15 16">
    <name type="scientific">Cucurbita argyrosperma subsp. sororia</name>
    <dbReference type="NCBI Taxonomy" id="37648"/>
    <lineage>
        <taxon>Eukaryota</taxon>
        <taxon>Viridiplantae</taxon>
        <taxon>Streptophyta</taxon>
        <taxon>Embryophyta</taxon>
        <taxon>Tracheophyta</taxon>
        <taxon>Spermatophyta</taxon>
        <taxon>Magnoliopsida</taxon>
        <taxon>eudicotyledons</taxon>
        <taxon>Gunneridae</taxon>
        <taxon>Pentapetalae</taxon>
        <taxon>rosids</taxon>
        <taxon>fabids</taxon>
        <taxon>Cucurbitales</taxon>
        <taxon>Cucurbitaceae</taxon>
        <taxon>Cucurbiteae</taxon>
        <taxon>Cucurbita</taxon>
    </lineage>
</organism>
<dbReference type="Pfam" id="PF00225">
    <property type="entry name" value="Kinesin"/>
    <property type="match status" value="1"/>
</dbReference>
<comment type="caution">
    <text evidence="15">The sequence shown here is derived from an EMBL/GenBank/DDBJ whole genome shotgun (WGS) entry which is preliminary data.</text>
</comment>
<feature type="region of interest" description="Disordered" evidence="13">
    <location>
        <begin position="715"/>
        <end position="742"/>
    </location>
</feature>
<evidence type="ECO:0000256" key="1">
    <source>
        <dbReference type="ARBA" id="ARBA00006592"/>
    </source>
</evidence>
<feature type="region of interest" description="Disordered" evidence="13">
    <location>
        <begin position="1"/>
        <end position="48"/>
    </location>
</feature>
<dbReference type="GO" id="GO:0003729">
    <property type="term" value="F:mRNA binding"/>
    <property type="evidence" value="ECO:0007669"/>
    <property type="project" value="UniProtKB-ARBA"/>
</dbReference>
<dbReference type="GO" id="GO:0016887">
    <property type="term" value="F:ATP hydrolysis activity"/>
    <property type="evidence" value="ECO:0007669"/>
    <property type="project" value="TreeGrafter"/>
</dbReference>
<dbReference type="GO" id="GO:0005871">
    <property type="term" value="C:kinesin complex"/>
    <property type="evidence" value="ECO:0007669"/>
    <property type="project" value="TreeGrafter"/>
</dbReference>
<feature type="domain" description="Kinesin motor" evidence="14">
    <location>
        <begin position="50"/>
        <end position="383"/>
    </location>
</feature>